<evidence type="ECO:0000313" key="13">
    <source>
        <dbReference type="EMBL" id="EER01619.1"/>
    </source>
</evidence>
<dbReference type="PROSITE" id="PS50076">
    <property type="entry name" value="DNAJ_2"/>
    <property type="match status" value="1"/>
</dbReference>
<gene>
    <name evidence="13" type="ORF">Pmar_PMAR002613</name>
</gene>
<protein>
    <recommendedName>
        <fullName evidence="12">J domain-containing protein</fullName>
    </recommendedName>
</protein>
<keyword evidence="8" id="KW-0333">Golgi apparatus</keyword>
<evidence type="ECO:0000313" key="14">
    <source>
        <dbReference type="Proteomes" id="UP000007800"/>
    </source>
</evidence>
<keyword evidence="7" id="KW-1133">Transmembrane helix</keyword>
<evidence type="ECO:0000256" key="5">
    <source>
        <dbReference type="ARBA" id="ARBA00022692"/>
    </source>
</evidence>
<dbReference type="PRINTS" id="PR00625">
    <property type="entry name" value="JDOMAIN"/>
</dbReference>
<dbReference type="InParanoid" id="C5LNR8"/>
<dbReference type="CDD" id="cd06257">
    <property type="entry name" value="DnaJ"/>
    <property type="match status" value="1"/>
</dbReference>
<evidence type="ECO:0000256" key="1">
    <source>
        <dbReference type="ARBA" id="ARBA00004323"/>
    </source>
</evidence>
<dbReference type="GO" id="GO:0030544">
    <property type="term" value="F:Hsp70 protein binding"/>
    <property type="evidence" value="ECO:0007669"/>
    <property type="project" value="InterPro"/>
</dbReference>
<dbReference type="PANTHER" id="PTHR43999:SF1">
    <property type="entry name" value="DNAJ HOMOLOG SUBFAMILY C MEMBER 2"/>
    <property type="match status" value="1"/>
</dbReference>
<dbReference type="EMBL" id="GG683853">
    <property type="protein sequence ID" value="EER01619.1"/>
    <property type="molecule type" value="Genomic_DNA"/>
</dbReference>
<feature type="signal peptide" evidence="11">
    <location>
        <begin position="1"/>
        <end position="25"/>
    </location>
</feature>
<proteinExistence type="inferred from homology"/>
<keyword evidence="6" id="KW-0735">Signal-anchor</keyword>
<comment type="subcellular location">
    <subcellularLocation>
        <location evidence="1">Golgi apparatus membrane</location>
        <topology evidence="1">Single-pass type II membrane protein</topology>
    </subcellularLocation>
</comment>
<dbReference type="GO" id="GO:0005829">
    <property type="term" value="C:cytosol"/>
    <property type="evidence" value="ECO:0007669"/>
    <property type="project" value="TreeGrafter"/>
</dbReference>
<dbReference type="InterPro" id="IPR044634">
    <property type="entry name" value="Zuotin/DnaJC2"/>
</dbReference>
<dbReference type="GO" id="GO:0016758">
    <property type="term" value="F:hexosyltransferase activity"/>
    <property type="evidence" value="ECO:0007669"/>
    <property type="project" value="InterPro"/>
</dbReference>
<dbReference type="InterPro" id="IPR054076">
    <property type="entry name" value="ZUO1-like_ZHD"/>
</dbReference>
<sequence length="607" mass="70631">MADRLVGCHSRLFLLLLILTNLCVAVQEQQQQSTFEGNTILKGDGGQAYDWDLVIVIPSHITEFSRRCAVRDGWARQLRGHEQNNRAGLRSIKLLFTVGAHYPDNSTRDTAMAEMKQFDDIITLPSDFVDRYDALGTKVRLSFREAVDRLGRFRLVLKADTDSYVHVEKLLDFFDKENMWNGDPVYAGSFRHAPVMWEPEDKDHKWFDGEFTKMTGLTQYPWNAQGGGYVISYDLAKYLAHPPLELKSWTHEDVGVGAWLMALDYRRVDMPVGFAAPECGCALDCVDPINDLGGRDLVIDHYVPPFLHRVRQRRMELFGDDCWVSSLSNTISPLAEKVIPVNNMCYSPMWLGGEDLQNDFHRVWEKPRLSRSERRRAHKENSDTPESSAESTSEEPSSRTGWSAKRKTKKPIGEQLKLNKVLDGFNLYDILKISPTATQEQIKKSYRRLILEHHPDKKKGSAEEEEEKMIFLRIQEAFEVLSDERRRKQYDSSLPFDEDVPTELEEDEDFYEVFGPVFDSNARWSNRRPVPRLGDDASDLNKVKRFYHFWMNFDSWRDFSQHDEYDVADASCREERRWVERQNQRIRRKYETAEASRVRKLVESAMQ</sequence>
<evidence type="ECO:0000256" key="8">
    <source>
        <dbReference type="ARBA" id="ARBA00023034"/>
    </source>
</evidence>
<evidence type="ECO:0000256" key="10">
    <source>
        <dbReference type="SAM" id="MobiDB-lite"/>
    </source>
</evidence>
<dbReference type="RefSeq" id="XP_002768901.1">
    <property type="nucleotide sequence ID" value="XM_002768855.1"/>
</dbReference>
<keyword evidence="3" id="KW-0328">Glycosyltransferase</keyword>
<dbReference type="Gene3D" id="1.10.287.110">
    <property type="entry name" value="DnaJ domain"/>
    <property type="match status" value="1"/>
</dbReference>
<dbReference type="SMART" id="SM00271">
    <property type="entry name" value="DnaJ"/>
    <property type="match status" value="1"/>
</dbReference>
<evidence type="ECO:0000256" key="11">
    <source>
        <dbReference type="SAM" id="SignalP"/>
    </source>
</evidence>
<dbReference type="Pfam" id="PF21884">
    <property type="entry name" value="ZUO1-like_ZHD"/>
    <property type="match status" value="1"/>
</dbReference>
<evidence type="ECO:0000256" key="6">
    <source>
        <dbReference type="ARBA" id="ARBA00022968"/>
    </source>
</evidence>
<dbReference type="Pfam" id="PF01762">
    <property type="entry name" value="Galactosyl_T"/>
    <property type="match status" value="1"/>
</dbReference>
<dbReference type="SUPFAM" id="SSF46565">
    <property type="entry name" value="Chaperone J-domain"/>
    <property type="match status" value="1"/>
</dbReference>
<dbReference type="Gene3D" id="3.90.550.50">
    <property type="match status" value="1"/>
</dbReference>
<comment type="similarity">
    <text evidence="2">Belongs to the glycosyltransferase 31 family.</text>
</comment>
<feature type="chain" id="PRO_5002953157" description="J domain-containing protein" evidence="11">
    <location>
        <begin position="26"/>
        <end position="607"/>
    </location>
</feature>
<evidence type="ECO:0000256" key="2">
    <source>
        <dbReference type="ARBA" id="ARBA00008661"/>
    </source>
</evidence>
<evidence type="ECO:0000256" key="7">
    <source>
        <dbReference type="ARBA" id="ARBA00022989"/>
    </source>
</evidence>
<dbReference type="PANTHER" id="PTHR43999">
    <property type="entry name" value="DNAJ HOMOLOG SUBFAMILY C MEMBER 2"/>
    <property type="match status" value="1"/>
</dbReference>
<organism evidence="14">
    <name type="scientific">Perkinsus marinus (strain ATCC 50983 / TXsc)</name>
    <dbReference type="NCBI Taxonomy" id="423536"/>
    <lineage>
        <taxon>Eukaryota</taxon>
        <taxon>Sar</taxon>
        <taxon>Alveolata</taxon>
        <taxon>Perkinsozoa</taxon>
        <taxon>Perkinsea</taxon>
        <taxon>Perkinsida</taxon>
        <taxon>Perkinsidae</taxon>
        <taxon>Perkinsus</taxon>
    </lineage>
</organism>
<feature type="compositionally biased region" description="Low complexity" evidence="10">
    <location>
        <begin position="384"/>
        <end position="395"/>
    </location>
</feature>
<evidence type="ECO:0000256" key="4">
    <source>
        <dbReference type="ARBA" id="ARBA00022679"/>
    </source>
</evidence>
<dbReference type="InterPro" id="IPR036869">
    <property type="entry name" value="J_dom_sf"/>
</dbReference>
<dbReference type="AlphaFoldDB" id="C5LNR8"/>
<evidence type="ECO:0000256" key="3">
    <source>
        <dbReference type="ARBA" id="ARBA00022676"/>
    </source>
</evidence>
<dbReference type="InterPro" id="IPR001623">
    <property type="entry name" value="DnaJ_domain"/>
</dbReference>
<keyword evidence="14" id="KW-1185">Reference proteome</keyword>
<accession>C5LNR8</accession>
<evidence type="ECO:0000256" key="9">
    <source>
        <dbReference type="ARBA" id="ARBA00023136"/>
    </source>
</evidence>
<dbReference type="GO" id="GO:0051083">
    <property type="term" value="P:'de novo' cotranslational protein folding"/>
    <property type="evidence" value="ECO:0007669"/>
    <property type="project" value="InterPro"/>
</dbReference>
<name>C5LNR8_PERM5</name>
<keyword evidence="9" id="KW-0472">Membrane</keyword>
<dbReference type="GeneID" id="9040168"/>
<dbReference type="Pfam" id="PF00226">
    <property type="entry name" value="DnaJ"/>
    <property type="match status" value="1"/>
</dbReference>
<dbReference type="GO" id="GO:0043022">
    <property type="term" value="F:ribosome binding"/>
    <property type="evidence" value="ECO:0007669"/>
    <property type="project" value="InterPro"/>
</dbReference>
<feature type="region of interest" description="Disordered" evidence="10">
    <location>
        <begin position="371"/>
        <end position="409"/>
    </location>
</feature>
<dbReference type="Proteomes" id="UP000007800">
    <property type="component" value="Unassembled WGS sequence"/>
</dbReference>
<keyword evidence="11" id="KW-0732">Signal</keyword>
<evidence type="ECO:0000259" key="12">
    <source>
        <dbReference type="PROSITE" id="PS50076"/>
    </source>
</evidence>
<dbReference type="GO" id="GO:0000139">
    <property type="term" value="C:Golgi membrane"/>
    <property type="evidence" value="ECO:0007669"/>
    <property type="project" value="UniProtKB-SubCell"/>
</dbReference>
<keyword evidence="4" id="KW-0808">Transferase</keyword>
<keyword evidence="5" id="KW-0812">Transmembrane</keyword>
<feature type="domain" description="J" evidence="12">
    <location>
        <begin position="426"/>
        <end position="494"/>
    </location>
</feature>
<dbReference type="GO" id="GO:0006450">
    <property type="term" value="P:regulation of translational fidelity"/>
    <property type="evidence" value="ECO:0007669"/>
    <property type="project" value="InterPro"/>
</dbReference>
<reference evidence="13 14" key="1">
    <citation type="submission" date="2008-07" db="EMBL/GenBank/DDBJ databases">
        <authorList>
            <person name="El-Sayed N."/>
            <person name="Caler E."/>
            <person name="Inman J."/>
            <person name="Amedeo P."/>
            <person name="Hass B."/>
            <person name="Wortman J."/>
        </authorList>
    </citation>
    <scope>NUCLEOTIDE SEQUENCE [LARGE SCALE GENOMIC DNA]</scope>
    <source>
        <strain evidence="14">ATCC 50983 / TXsc</strain>
    </source>
</reference>
<dbReference type="OrthoDB" id="427498at2759"/>
<dbReference type="InterPro" id="IPR002659">
    <property type="entry name" value="Glyco_trans_31"/>
</dbReference>